<protein>
    <submittedName>
        <fullName evidence="2">Uncharacterized protein</fullName>
    </submittedName>
</protein>
<dbReference type="AlphaFoldDB" id="A0A238HD94"/>
<dbReference type="EMBL" id="FXAN01000128">
    <property type="protein sequence ID" value="SMG03178.1"/>
    <property type="molecule type" value="Genomic_DNA"/>
</dbReference>
<reference evidence="2 3" key="1">
    <citation type="submission" date="2017-04" db="EMBL/GenBank/DDBJ databases">
        <authorList>
            <person name="Afonso C.L."/>
            <person name="Miller P.J."/>
            <person name="Scott M.A."/>
            <person name="Spackman E."/>
            <person name="Goraichik I."/>
            <person name="Dimitrov K.M."/>
            <person name="Suarez D.L."/>
            <person name="Swayne D.E."/>
        </authorList>
    </citation>
    <scope>NUCLEOTIDE SEQUENCE [LARGE SCALE GENOMIC DNA]</scope>
    <source>
        <strain evidence="2">LMG 28154</strain>
    </source>
</reference>
<evidence type="ECO:0000313" key="2">
    <source>
        <dbReference type="EMBL" id="SMG03178.1"/>
    </source>
</evidence>
<evidence type="ECO:0000313" key="3">
    <source>
        <dbReference type="Proteomes" id="UP000198460"/>
    </source>
</evidence>
<organism evidence="2 3">
    <name type="scientific">Burkholderia singularis</name>
    <dbReference type="NCBI Taxonomy" id="1503053"/>
    <lineage>
        <taxon>Bacteria</taxon>
        <taxon>Pseudomonadati</taxon>
        <taxon>Pseudomonadota</taxon>
        <taxon>Betaproteobacteria</taxon>
        <taxon>Burkholderiales</taxon>
        <taxon>Burkholderiaceae</taxon>
        <taxon>Burkholderia</taxon>
        <taxon>pseudomallei group</taxon>
    </lineage>
</organism>
<proteinExistence type="predicted"/>
<evidence type="ECO:0000256" key="1">
    <source>
        <dbReference type="SAM" id="MobiDB-lite"/>
    </source>
</evidence>
<feature type="region of interest" description="Disordered" evidence="1">
    <location>
        <begin position="77"/>
        <end position="98"/>
    </location>
</feature>
<sequence length="98" mass="10659">MPAEEDDTLEETPGWPAGAGVFSLMTWGGCVGHAENQRAFIIRQRAADARQTGRLSSALLQVRVEIEPARATFYNARAAPHSRTSGRVERVGPRAIRG</sequence>
<dbReference type="Proteomes" id="UP000198460">
    <property type="component" value="Unassembled WGS sequence"/>
</dbReference>
<accession>A0A238HD94</accession>
<name>A0A238HD94_9BURK</name>
<gene>
    <name evidence="2" type="ORF">BSIN_5302</name>
</gene>